<reference evidence="6" key="1">
    <citation type="submission" date="2022-01" db="EMBL/GenBank/DDBJ databases">
        <authorList>
            <person name="King R."/>
        </authorList>
    </citation>
    <scope>NUCLEOTIDE SEQUENCE</scope>
</reference>
<evidence type="ECO:0000256" key="2">
    <source>
        <dbReference type="ARBA" id="ARBA00023163"/>
    </source>
</evidence>
<feature type="compositionally biased region" description="Low complexity" evidence="4">
    <location>
        <begin position="434"/>
        <end position="453"/>
    </location>
</feature>
<dbReference type="PANTHER" id="PTHR13964">
    <property type="entry name" value="RBP-RELATED"/>
    <property type="match status" value="1"/>
</dbReference>
<feature type="compositionally biased region" description="Low complexity" evidence="4">
    <location>
        <begin position="500"/>
        <end position="511"/>
    </location>
</feature>
<evidence type="ECO:0000256" key="3">
    <source>
        <dbReference type="ARBA" id="ARBA00023242"/>
    </source>
</evidence>
<keyword evidence="2" id="KW-0804">Transcription</keyword>
<feature type="region of interest" description="Disordered" evidence="4">
    <location>
        <begin position="266"/>
        <end position="320"/>
    </location>
</feature>
<feature type="compositionally biased region" description="Basic and acidic residues" evidence="4">
    <location>
        <begin position="483"/>
        <end position="499"/>
    </location>
</feature>
<sequence length="1073" mass="121335">MCSVINWEKNMGNADVQLVGGPCGQHGPYTFYKAFKYNKNGIWRIVTLSEFFFVKMWRDSDLLCIGELQLLWIDKNSEQVLASLRLYFLPENTPEGRLDHGEDEVLTISEKVVIRIEDLITWITVEAEWTWGRLAISQQSVKPAEDDSCEDNVPPRKPAGISFTISDNGLDYADVEAEKQVLEDEKTLIDPHVVILSFPKYCRYRAMMKRLDGVEDVYLKYKIVNALGGFYVIHPNTRVLFCRDTFDYPELEGHELLCNHLAPKLKGRPRGKRKKRSVSPGSESNESESSITITTKVEGRNSLQLNPSGNVPRRSTRCHENNENKEFVRKLGAFMKSNRTPIGRIPSLGYKELNLYEFFSRVQKLGGYDSVSSNRLWKSIFDEMSGHQNSTSAATVIRRHYERFLLPYERHMRGEEYKPLPVSERRRLKYKRGSTSISDAESSSDSASIPSTSRKSSVSGNSIEIKDPVKPEAKTSSLRSVRVKPDRQKDKQLQSEKDNVVTNNNNNNNENWQSPLKTSDINDFKSTVEKLVIKTESMTVKTELSTVITQTHPVKIEYQTVKSVKSESDDNKNAEITYENKNIPVTISVKIETNLTTETNPVKLEDSSIKIENTSVPVKTELETKEMKIEMIPIPIKTEPDTSAVTPVAIKVPVSEVMSPVEGKENIPLIKSSENNLEIIEVPYRPKPIETIDLDNETYRNNFIHEIKKRKLDILKEGGLEVTPVRSAPSKDGRPSVIQHITPPIHFVPKPVKPEAMPPPTSVIPLKRTHITVPQTLVNITPTTPTKKPSTSFPFVNGTPPKVVQSRSIYSYSEKTVYGNPKDILSPMVHAPKFANSPSRLTTGGDPVDLSVNSPQKPVVEIMRMPQSSSSSSYNRDSVTKNLYKTNSSIMDGRRLGPNLEITLVGPNKNYPNTQKMYQPSSSSHIQHASAQKRLSADYFTPSSKITKEENGKYKSNKQNIEMNMFVNSSTSRQNQPNLKNFSNPNLTAFPPYLTQLYEQASKSLPPYLPFIDPTMYYTAAMQNLYSNNSLNSAPILPIPTAEQLKLYAELMAHGRMPYPFQLQQDNNKMKKP</sequence>
<dbReference type="EMBL" id="OV651815">
    <property type="protein sequence ID" value="CAH1108795.1"/>
    <property type="molecule type" value="Genomic_DNA"/>
</dbReference>
<dbReference type="PANTHER" id="PTHR13964:SF44">
    <property type="entry name" value="ARID DOMAIN-CONTAINING PROTEIN"/>
    <property type="match status" value="1"/>
</dbReference>
<dbReference type="SUPFAM" id="SSF46774">
    <property type="entry name" value="ARID-like"/>
    <property type="match status" value="1"/>
</dbReference>
<feature type="region of interest" description="Disordered" evidence="4">
    <location>
        <begin position="428"/>
        <end position="518"/>
    </location>
</feature>
<keyword evidence="7" id="KW-1185">Reference proteome</keyword>
<evidence type="ECO:0000259" key="5">
    <source>
        <dbReference type="PROSITE" id="PS51011"/>
    </source>
</evidence>
<gene>
    <name evidence="6" type="ORF">PSYICH_LOCUS8663</name>
</gene>
<name>A0A9P0CYS0_9CUCU</name>
<dbReference type="InterPro" id="IPR051232">
    <property type="entry name" value="ARID/SWI1_ChromRemod"/>
</dbReference>
<feature type="domain" description="ARID" evidence="5">
    <location>
        <begin position="321"/>
        <end position="413"/>
    </location>
</feature>
<dbReference type="GO" id="GO:0000976">
    <property type="term" value="F:transcription cis-regulatory region binding"/>
    <property type="evidence" value="ECO:0007669"/>
    <property type="project" value="TreeGrafter"/>
</dbReference>
<dbReference type="GO" id="GO:0006357">
    <property type="term" value="P:regulation of transcription by RNA polymerase II"/>
    <property type="evidence" value="ECO:0007669"/>
    <property type="project" value="TreeGrafter"/>
</dbReference>
<dbReference type="OrthoDB" id="1938591at2759"/>
<dbReference type="Gene3D" id="1.10.150.60">
    <property type="entry name" value="ARID DNA-binding domain"/>
    <property type="match status" value="1"/>
</dbReference>
<evidence type="ECO:0000313" key="6">
    <source>
        <dbReference type="EMBL" id="CAH1108795.1"/>
    </source>
</evidence>
<dbReference type="GO" id="GO:0005634">
    <property type="term" value="C:nucleus"/>
    <property type="evidence" value="ECO:0007669"/>
    <property type="project" value="TreeGrafter"/>
</dbReference>
<protein>
    <recommendedName>
        <fullName evidence="5">ARID domain-containing protein</fullName>
    </recommendedName>
</protein>
<dbReference type="Pfam" id="PF01388">
    <property type="entry name" value="ARID"/>
    <property type="match status" value="1"/>
</dbReference>
<dbReference type="InterPro" id="IPR001606">
    <property type="entry name" value="ARID_dom"/>
</dbReference>
<feature type="compositionally biased region" description="Basic and acidic residues" evidence="4">
    <location>
        <begin position="464"/>
        <end position="473"/>
    </location>
</feature>
<feature type="compositionally biased region" description="Polar residues" evidence="4">
    <location>
        <begin position="291"/>
        <end position="309"/>
    </location>
</feature>
<evidence type="ECO:0000256" key="4">
    <source>
        <dbReference type="SAM" id="MobiDB-lite"/>
    </source>
</evidence>
<evidence type="ECO:0000256" key="1">
    <source>
        <dbReference type="ARBA" id="ARBA00023015"/>
    </source>
</evidence>
<feature type="compositionally biased region" description="Basic residues" evidence="4">
    <location>
        <begin position="266"/>
        <end position="277"/>
    </location>
</feature>
<dbReference type="FunFam" id="1.10.150.60:FF:000003">
    <property type="entry name" value="AT-rich interactive domain-containing protein 4B"/>
    <property type="match status" value="1"/>
</dbReference>
<keyword evidence="3" id="KW-0539">Nucleus</keyword>
<organism evidence="6 7">
    <name type="scientific">Psylliodes chrysocephalus</name>
    <dbReference type="NCBI Taxonomy" id="3402493"/>
    <lineage>
        <taxon>Eukaryota</taxon>
        <taxon>Metazoa</taxon>
        <taxon>Ecdysozoa</taxon>
        <taxon>Arthropoda</taxon>
        <taxon>Hexapoda</taxon>
        <taxon>Insecta</taxon>
        <taxon>Pterygota</taxon>
        <taxon>Neoptera</taxon>
        <taxon>Endopterygota</taxon>
        <taxon>Coleoptera</taxon>
        <taxon>Polyphaga</taxon>
        <taxon>Cucujiformia</taxon>
        <taxon>Chrysomeloidea</taxon>
        <taxon>Chrysomelidae</taxon>
        <taxon>Galerucinae</taxon>
        <taxon>Alticini</taxon>
        <taxon>Psylliodes</taxon>
    </lineage>
</organism>
<accession>A0A9P0CYS0</accession>
<dbReference type="Proteomes" id="UP001153636">
    <property type="component" value="Chromosome 3"/>
</dbReference>
<keyword evidence="1" id="KW-0805">Transcription regulation</keyword>
<evidence type="ECO:0000313" key="7">
    <source>
        <dbReference type="Proteomes" id="UP001153636"/>
    </source>
</evidence>
<dbReference type="AlphaFoldDB" id="A0A9P0CYS0"/>
<dbReference type="SMART" id="SM01014">
    <property type="entry name" value="ARID"/>
    <property type="match status" value="1"/>
</dbReference>
<dbReference type="SMART" id="SM00501">
    <property type="entry name" value="BRIGHT"/>
    <property type="match status" value="1"/>
</dbReference>
<dbReference type="InterPro" id="IPR036431">
    <property type="entry name" value="ARID_dom_sf"/>
</dbReference>
<dbReference type="PROSITE" id="PS51011">
    <property type="entry name" value="ARID"/>
    <property type="match status" value="1"/>
</dbReference>
<feature type="compositionally biased region" description="Low complexity" evidence="4">
    <location>
        <begin position="278"/>
        <end position="290"/>
    </location>
</feature>
<proteinExistence type="predicted"/>